<organism evidence="3">
    <name type="scientific">Chromera velia CCMP2878</name>
    <dbReference type="NCBI Taxonomy" id="1169474"/>
    <lineage>
        <taxon>Eukaryota</taxon>
        <taxon>Sar</taxon>
        <taxon>Alveolata</taxon>
        <taxon>Colpodellida</taxon>
        <taxon>Chromeraceae</taxon>
        <taxon>Chromera</taxon>
    </lineage>
</organism>
<dbReference type="Gene3D" id="1.10.287.1490">
    <property type="match status" value="1"/>
</dbReference>
<dbReference type="PhylomeDB" id="A0A0G4IFR9"/>
<name>A0A0G4IFR9_9ALVE</name>
<keyword evidence="1" id="KW-0175">Coiled coil</keyword>
<dbReference type="VEuPathDB" id="CryptoDB:Cvel_14124"/>
<protein>
    <submittedName>
        <fullName evidence="3">Uncharacterized protein</fullName>
    </submittedName>
</protein>
<evidence type="ECO:0000256" key="2">
    <source>
        <dbReference type="SAM" id="MobiDB-lite"/>
    </source>
</evidence>
<dbReference type="EMBL" id="CDMZ01005947">
    <property type="protein sequence ID" value="CEM56152.1"/>
    <property type="molecule type" value="Genomic_DNA"/>
</dbReference>
<feature type="coiled-coil region" evidence="1">
    <location>
        <begin position="242"/>
        <end position="276"/>
    </location>
</feature>
<accession>A0A0G4IFR9</accession>
<gene>
    <name evidence="3" type="ORF">Cvel_14124</name>
</gene>
<evidence type="ECO:0000256" key="1">
    <source>
        <dbReference type="SAM" id="Coils"/>
    </source>
</evidence>
<evidence type="ECO:0000313" key="3">
    <source>
        <dbReference type="EMBL" id="CEM56152.1"/>
    </source>
</evidence>
<feature type="coiled-coil region" evidence="1">
    <location>
        <begin position="310"/>
        <end position="391"/>
    </location>
</feature>
<dbReference type="AlphaFoldDB" id="A0A0G4IFR9"/>
<reference evidence="3" key="1">
    <citation type="submission" date="2014-11" db="EMBL/GenBank/DDBJ databases">
        <authorList>
            <person name="Otto D Thomas"/>
            <person name="Naeem Raeece"/>
        </authorList>
    </citation>
    <scope>NUCLEOTIDE SEQUENCE</scope>
</reference>
<feature type="region of interest" description="Disordered" evidence="2">
    <location>
        <begin position="393"/>
        <end position="412"/>
    </location>
</feature>
<feature type="coiled-coil region" evidence="1">
    <location>
        <begin position="43"/>
        <end position="185"/>
    </location>
</feature>
<sequence length="412" mass="46528">MSTLLRQLPLRMATLAIFFCLSVLLRFISCTVAPFLSFPLQPCRQAREEAESAGAVIDDLRTRLAAAEAERASLESKVRTAVDKETSDIRRRLDDRSFSSEIVQLKETITRLSAEKETAVRARDSAQSELHTVLERTREETERLRALEIEFPQLQKELREAREQLVDLRGENSGLAAQVKQLQREADVQRGDAQAARGDLSELRKRYAKDVGESADLTRRSRKAETQAKAAANRIEPLQIREKQLQERNMKLGKEVAELKEQLQKAEHKNKELLYGKRIDMGGAASNKVRHLQLELLQVAEALAETAVAKESAESDRARLDALVTDLKSQLSAERTKAKGPADPAEMDILRAECEELRNENAHLLSCQEELARLERENAKLQRYVAAANFTAKQQVKEQEKRKQMQPAKGQA</sequence>
<proteinExistence type="predicted"/>